<protein>
    <submittedName>
        <fullName evidence="2">Uncharacterized protein</fullName>
    </submittedName>
</protein>
<name>A0A846R5N4_9FLAO</name>
<evidence type="ECO:0000256" key="1">
    <source>
        <dbReference type="SAM" id="Phobius"/>
    </source>
</evidence>
<feature type="transmembrane region" description="Helical" evidence="1">
    <location>
        <begin position="16"/>
        <end position="40"/>
    </location>
</feature>
<keyword evidence="1" id="KW-0472">Membrane</keyword>
<accession>A0A846R5N4</accession>
<gene>
    <name evidence="2" type="ORF">GGR42_002580</name>
</gene>
<keyword evidence="3" id="KW-1185">Reference proteome</keyword>
<evidence type="ECO:0000313" key="2">
    <source>
        <dbReference type="EMBL" id="NJB72089.1"/>
    </source>
</evidence>
<comment type="caution">
    <text evidence="2">The sequence shown here is derived from an EMBL/GenBank/DDBJ whole genome shotgun (WGS) entry which is preliminary data.</text>
</comment>
<proteinExistence type="predicted"/>
<organism evidence="2 3">
    <name type="scientific">Saonia flava</name>
    <dbReference type="NCBI Taxonomy" id="523696"/>
    <lineage>
        <taxon>Bacteria</taxon>
        <taxon>Pseudomonadati</taxon>
        <taxon>Bacteroidota</taxon>
        <taxon>Flavobacteriia</taxon>
        <taxon>Flavobacteriales</taxon>
        <taxon>Flavobacteriaceae</taxon>
        <taxon>Saonia</taxon>
    </lineage>
</organism>
<dbReference type="AlphaFoldDB" id="A0A846R5N4"/>
<dbReference type="EMBL" id="JAATJJ010000002">
    <property type="protein sequence ID" value="NJB72089.1"/>
    <property type="molecule type" value="Genomic_DNA"/>
</dbReference>
<reference evidence="2 3" key="1">
    <citation type="submission" date="2020-03" db="EMBL/GenBank/DDBJ databases">
        <title>Genomic Encyclopedia of Type Strains, Phase IV (KMG-IV): sequencing the most valuable type-strain genomes for metagenomic binning, comparative biology and taxonomic classification.</title>
        <authorList>
            <person name="Goeker M."/>
        </authorList>
    </citation>
    <scope>NUCLEOTIDE SEQUENCE [LARGE SCALE GENOMIC DNA]</scope>
    <source>
        <strain evidence="2 3">DSM 29762</strain>
    </source>
</reference>
<keyword evidence="1" id="KW-1133">Transmembrane helix</keyword>
<sequence>MVIYSLHNYIAMDMDLYIFTAWFFIMLMLVSKLFMGVRAFQKEMKNLKK</sequence>
<evidence type="ECO:0000313" key="3">
    <source>
        <dbReference type="Proteomes" id="UP000590442"/>
    </source>
</evidence>
<keyword evidence="1" id="KW-0812">Transmembrane</keyword>
<dbReference type="Proteomes" id="UP000590442">
    <property type="component" value="Unassembled WGS sequence"/>
</dbReference>